<dbReference type="GO" id="GO:0046872">
    <property type="term" value="F:metal ion binding"/>
    <property type="evidence" value="ECO:0007669"/>
    <property type="project" value="InterPro"/>
</dbReference>
<dbReference type="Pfam" id="PF15632">
    <property type="entry name" value="ATPgrasp_Ter"/>
    <property type="match status" value="1"/>
</dbReference>
<proteinExistence type="predicted"/>
<dbReference type="PROSITE" id="PS50975">
    <property type="entry name" value="ATP_GRASP"/>
    <property type="match status" value="1"/>
</dbReference>
<dbReference type="GO" id="GO:0016887">
    <property type="term" value="F:ATP hydrolysis activity"/>
    <property type="evidence" value="ECO:0007669"/>
    <property type="project" value="InterPro"/>
</dbReference>
<keyword evidence="1" id="KW-0067">ATP-binding</keyword>
<evidence type="ECO:0000259" key="3">
    <source>
        <dbReference type="PROSITE" id="PS50975"/>
    </source>
</evidence>
<gene>
    <name evidence="4" type="ORF">QYF61_025375</name>
</gene>
<dbReference type="GO" id="GO:0047730">
    <property type="term" value="F:carnosine synthase activity"/>
    <property type="evidence" value="ECO:0007669"/>
    <property type="project" value="InterPro"/>
</dbReference>
<dbReference type="InterPro" id="IPR031046">
    <property type="entry name" value="CARNS1"/>
</dbReference>
<reference evidence="4 5" key="1">
    <citation type="journal article" date="2023" name="J. Hered.">
        <title>Chromosome-level genome of the wood stork (Mycteria americana) provides insight into avian chromosome evolution.</title>
        <authorList>
            <person name="Flamio R. Jr."/>
            <person name="Ramstad K.M."/>
        </authorList>
    </citation>
    <scope>NUCLEOTIDE SEQUENCE [LARGE SCALE GENOMIC DNA]</scope>
    <source>
        <strain evidence="4">JAX WOST 10</strain>
    </source>
</reference>
<feature type="region of interest" description="Disordered" evidence="2">
    <location>
        <begin position="1"/>
        <end position="61"/>
    </location>
</feature>
<dbReference type="PANTHER" id="PTHR48066:SF1">
    <property type="entry name" value="CARNOSINE SYNTHASE 1"/>
    <property type="match status" value="1"/>
</dbReference>
<dbReference type="GO" id="GO:0035499">
    <property type="term" value="P:carnosine biosynthetic process"/>
    <property type="evidence" value="ECO:0007669"/>
    <property type="project" value="InterPro"/>
</dbReference>
<dbReference type="InterPro" id="IPR011761">
    <property type="entry name" value="ATP-grasp"/>
</dbReference>
<accession>A0AAN7S8R2</accession>
<dbReference type="Gene3D" id="3.30.470.20">
    <property type="entry name" value="ATP-grasp fold, B domain"/>
    <property type="match status" value="1"/>
</dbReference>
<organism evidence="4 5">
    <name type="scientific">Mycteria americana</name>
    <name type="common">Wood stork</name>
    <dbReference type="NCBI Taxonomy" id="33587"/>
    <lineage>
        <taxon>Eukaryota</taxon>
        <taxon>Metazoa</taxon>
        <taxon>Chordata</taxon>
        <taxon>Craniata</taxon>
        <taxon>Vertebrata</taxon>
        <taxon>Euteleostomi</taxon>
        <taxon>Archelosauria</taxon>
        <taxon>Archosauria</taxon>
        <taxon>Dinosauria</taxon>
        <taxon>Saurischia</taxon>
        <taxon>Theropoda</taxon>
        <taxon>Coelurosauria</taxon>
        <taxon>Aves</taxon>
        <taxon>Neognathae</taxon>
        <taxon>Neoaves</taxon>
        <taxon>Aequornithes</taxon>
        <taxon>Ciconiiformes</taxon>
        <taxon>Ciconiidae</taxon>
        <taxon>Mycteria</taxon>
    </lineage>
</organism>
<dbReference type="GO" id="GO:0005524">
    <property type="term" value="F:ATP binding"/>
    <property type="evidence" value="ECO:0007669"/>
    <property type="project" value="UniProtKB-UniRule"/>
</dbReference>
<evidence type="ECO:0000313" key="4">
    <source>
        <dbReference type="EMBL" id="KAK4823036.1"/>
    </source>
</evidence>
<dbReference type="FunFam" id="3.30.470.20:FF:000040">
    <property type="entry name" value="Carnosine synthase 1"/>
    <property type="match status" value="1"/>
</dbReference>
<protein>
    <recommendedName>
        <fullName evidence="3">ATP-grasp domain-containing protein</fullName>
    </recommendedName>
</protein>
<keyword evidence="5" id="KW-1185">Reference proteome</keyword>
<dbReference type="AlphaFoldDB" id="A0AAN7S8R2"/>
<dbReference type="PANTHER" id="PTHR48066">
    <property type="entry name" value="CARNOSINE SYNTHASE 1"/>
    <property type="match status" value="1"/>
</dbReference>
<evidence type="ECO:0000256" key="2">
    <source>
        <dbReference type="SAM" id="MobiDB-lite"/>
    </source>
</evidence>
<dbReference type="SUPFAM" id="SSF56059">
    <property type="entry name" value="Glutathione synthetase ATP-binding domain-like"/>
    <property type="match status" value="1"/>
</dbReference>
<name>A0AAN7S8R2_MYCAM</name>
<dbReference type="EMBL" id="JAUNZN010000004">
    <property type="protein sequence ID" value="KAK4823036.1"/>
    <property type="molecule type" value="Genomic_DNA"/>
</dbReference>
<sequence>MPAPREPHLCHPQLSVDQTSSEQASSPKEQEWAGPEALCPGWLEDEAPDGEVPEDSGDPDCATHAYELLQSALRQEGLPHTLDRSAEPRTGFGPLDMTVCILGSPTTFLPVLLEGGTRCPGAMVLCLSPAWASRVPSETSPGAWSLLLSRGVSFEAGGHSILQTFVPPRRANYVMGTFAAGGPEGGWVGELARDLDCPTGGSVPLARRLEDPLVTRWVLAARASLPVPPTLAFVLGPGGDLPADPVAPGVRLVRLEDPQGQESLVQEEVGAFLGGTAMEPYSQVVVRPAGWRWRGTGARSTHGKEEGAAVAQAVGAQLRGLREEESVLLEALVPTARLPTPPPRSPAPRLPVALRICTLVCRSWGDRPQLCQVACGVGRAEAPVRHGAALPQGLDSSLQQWGVVAPGQRQALATRLQVAAEAAMAALLAAEAELSPQQRGGARARTDLLGVDFLLACVDDALELVALSTNSQRCLETCLLAEAMGRAVGEPPGDLPRLLAEALLHRAQCHLVEGKDILLIGAGGVSKSFVWEAARDYGLRVRKLGATAISRFQSEHCDTHHTPTPPPPRTQRLHRSCARASGGLSAVPVCGGSGTAVVSPPSPTAVTPLWGPQIHLVESDPEHFAAGLVQTFLPYDSREHRRDEEHAERVTELVRARGLRPHACLSYWDDCVVLAALVCQRLGLRGSPPAAVRVAKQKSRTHQHLQRCRQGRPPPAAFAVPCRRLQSHGDVEQAAGAVPFPAVAKLEFGAGGVGVRLVESAGQCHAHAARLWHDLRDDADHPGIGLGWGNAMLLMEYVPGTEHDVDLVVFEGRLLGAWVSDNGPTRLPAFLETAACLPSCLPADRQAQLVRAALQCCLACGLRDGVFNVELKLGPGGPRLLEINPRMGGFYLRDWIREVYGPDLLLAAVLVALGLPPLLPARPLPRVHLAGVMCLGSEHGPALGAGGGLATLRALQSRGLVRLNRLFEETAGAGEYEEPCLSVACGGATRAEACLRLLGLCQALGIDSPRYPVEHFLSHFK</sequence>
<evidence type="ECO:0000256" key="1">
    <source>
        <dbReference type="PROSITE-ProRule" id="PRU00409"/>
    </source>
</evidence>
<evidence type="ECO:0000313" key="5">
    <source>
        <dbReference type="Proteomes" id="UP001333110"/>
    </source>
</evidence>
<feature type="domain" description="ATP-grasp" evidence="3">
    <location>
        <begin position="712"/>
        <end position="913"/>
    </location>
</feature>
<keyword evidence="1" id="KW-0547">Nucleotide-binding</keyword>
<dbReference type="Proteomes" id="UP001333110">
    <property type="component" value="Unassembled WGS sequence"/>
</dbReference>
<feature type="compositionally biased region" description="Acidic residues" evidence="2">
    <location>
        <begin position="43"/>
        <end position="58"/>
    </location>
</feature>
<comment type="caution">
    <text evidence="4">The sequence shown here is derived from an EMBL/GenBank/DDBJ whole genome shotgun (WGS) entry which is preliminary data.</text>
</comment>
<dbReference type="GO" id="GO:0102102">
    <property type="term" value="F:homocarnosine synthase activity"/>
    <property type="evidence" value="ECO:0007669"/>
    <property type="project" value="TreeGrafter"/>
</dbReference>
<feature type="compositionally biased region" description="Polar residues" evidence="2">
    <location>
        <begin position="15"/>
        <end position="27"/>
    </location>
</feature>